<evidence type="ECO:0000313" key="3">
    <source>
        <dbReference type="Proteomes" id="UP000582837"/>
    </source>
</evidence>
<gene>
    <name evidence="2" type="ORF">HNQ61_002109</name>
</gene>
<keyword evidence="3" id="KW-1185">Reference proteome</keyword>
<dbReference type="Gene3D" id="3.40.630.30">
    <property type="match status" value="1"/>
</dbReference>
<sequence>MEYRKAVDADVPLLADINRQLIEDEWDGGGMSMERLEARMRRWLEEGDYQATLFIENGQTVAYSLVSVDDEDDSAFIRHFFVLREHRGGGVGKRAIALLMAEIIPPSARVTLDVLASNGGGHHFWKSVGFQDYAIRMERLPVAEKSSGG</sequence>
<dbReference type="PROSITE" id="PS51186">
    <property type="entry name" value="GNAT"/>
    <property type="match status" value="1"/>
</dbReference>
<reference evidence="2 3" key="1">
    <citation type="submission" date="2020-08" db="EMBL/GenBank/DDBJ databases">
        <title>Genomic Encyclopedia of Type Strains, Phase IV (KMG-IV): sequencing the most valuable type-strain genomes for metagenomic binning, comparative biology and taxonomic classification.</title>
        <authorList>
            <person name="Goeker M."/>
        </authorList>
    </citation>
    <scope>NUCLEOTIDE SEQUENCE [LARGE SCALE GENOMIC DNA]</scope>
    <source>
        <strain evidence="2 3">DSM 29007</strain>
    </source>
</reference>
<comment type="caution">
    <text evidence="2">The sequence shown here is derived from an EMBL/GenBank/DDBJ whole genome shotgun (WGS) entry which is preliminary data.</text>
</comment>
<dbReference type="SUPFAM" id="SSF55729">
    <property type="entry name" value="Acyl-CoA N-acyltransferases (Nat)"/>
    <property type="match status" value="1"/>
</dbReference>
<dbReference type="Pfam" id="PF00583">
    <property type="entry name" value="Acetyltransf_1"/>
    <property type="match status" value="1"/>
</dbReference>
<accession>A0A841GXL2</accession>
<dbReference type="GO" id="GO:0016747">
    <property type="term" value="F:acyltransferase activity, transferring groups other than amino-acyl groups"/>
    <property type="evidence" value="ECO:0007669"/>
    <property type="project" value="InterPro"/>
</dbReference>
<proteinExistence type="predicted"/>
<dbReference type="EMBL" id="JACHIA010000005">
    <property type="protein sequence ID" value="MBB6070488.1"/>
    <property type="molecule type" value="Genomic_DNA"/>
</dbReference>
<dbReference type="CDD" id="cd04301">
    <property type="entry name" value="NAT_SF"/>
    <property type="match status" value="1"/>
</dbReference>
<dbReference type="InterPro" id="IPR000182">
    <property type="entry name" value="GNAT_dom"/>
</dbReference>
<name>A0A841GXL2_9BACT</name>
<keyword evidence="2" id="KW-0808">Transferase</keyword>
<protein>
    <submittedName>
        <fullName evidence="2">GNAT superfamily N-acetyltransferase</fullName>
    </submittedName>
</protein>
<dbReference type="Proteomes" id="UP000582837">
    <property type="component" value="Unassembled WGS sequence"/>
</dbReference>
<organism evidence="2 3">
    <name type="scientific">Longimicrobium terrae</name>
    <dbReference type="NCBI Taxonomy" id="1639882"/>
    <lineage>
        <taxon>Bacteria</taxon>
        <taxon>Pseudomonadati</taxon>
        <taxon>Gemmatimonadota</taxon>
        <taxon>Longimicrobiia</taxon>
        <taxon>Longimicrobiales</taxon>
        <taxon>Longimicrobiaceae</taxon>
        <taxon>Longimicrobium</taxon>
    </lineage>
</organism>
<dbReference type="InterPro" id="IPR016181">
    <property type="entry name" value="Acyl_CoA_acyltransferase"/>
</dbReference>
<dbReference type="AlphaFoldDB" id="A0A841GXL2"/>
<evidence type="ECO:0000313" key="2">
    <source>
        <dbReference type="EMBL" id="MBB6070488.1"/>
    </source>
</evidence>
<dbReference type="RefSeq" id="WP_170034310.1">
    <property type="nucleotide sequence ID" value="NZ_JABDTL010000001.1"/>
</dbReference>
<evidence type="ECO:0000259" key="1">
    <source>
        <dbReference type="PROSITE" id="PS51186"/>
    </source>
</evidence>
<feature type="domain" description="N-acetyltransferase" evidence="1">
    <location>
        <begin position="1"/>
        <end position="149"/>
    </location>
</feature>